<protein>
    <submittedName>
        <fullName evidence="4">Beta-lactamase domain-containing protein</fullName>
    </submittedName>
</protein>
<dbReference type="InterPro" id="IPR052907">
    <property type="entry name" value="Beta-lactamase/esterase"/>
</dbReference>
<feature type="domain" description="Beta-lactamase-related" evidence="2">
    <location>
        <begin position="65"/>
        <end position="426"/>
    </location>
</feature>
<accession>A0A7E4ZWW2</accession>
<dbReference type="Gene3D" id="3.40.710.10">
    <property type="entry name" value="DD-peptidase/beta-lactamase superfamily"/>
    <property type="match status" value="1"/>
</dbReference>
<keyword evidence="1" id="KW-0812">Transmembrane</keyword>
<dbReference type="InterPro" id="IPR012338">
    <property type="entry name" value="Beta-lactam/transpept-like"/>
</dbReference>
<evidence type="ECO:0000313" key="4">
    <source>
        <dbReference type="WBParaSite" id="Pan_g22519.t1"/>
    </source>
</evidence>
<reference evidence="3" key="1">
    <citation type="journal article" date="2013" name="Genetics">
        <title>The draft genome and transcriptome of Panagrellus redivivus are shaped by the harsh demands of a free-living lifestyle.</title>
        <authorList>
            <person name="Srinivasan J."/>
            <person name="Dillman A.R."/>
            <person name="Macchietto M.G."/>
            <person name="Heikkinen L."/>
            <person name="Lakso M."/>
            <person name="Fracchia K.M."/>
            <person name="Antoshechkin I."/>
            <person name="Mortazavi A."/>
            <person name="Wong G."/>
            <person name="Sternberg P.W."/>
        </authorList>
    </citation>
    <scope>NUCLEOTIDE SEQUENCE [LARGE SCALE GENOMIC DNA]</scope>
    <source>
        <strain evidence="3">MT8872</strain>
    </source>
</reference>
<keyword evidence="3" id="KW-1185">Reference proteome</keyword>
<dbReference type="Proteomes" id="UP000492821">
    <property type="component" value="Unassembled WGS sequence"/>
</dbReference>
<keyword evidence="1" id="KW-0472">Membrane</keyword>
<name>A0A7E4ZWW2_PANRE</name>
<dbReference type="InterPro" id="IPR001466">
    <property type="entry name" value="Beta-lactam-related"/>
</dbReference>
<reference evidence="4" key="2">
    <citation type="submission" date="2020-10" db="UniProtKB">
        <authorList>
            <consortium name="WormBaseParasite"/>
        </authorList>
    </citation>
    <scope>IDENTIFICATION</scope>
</reference>
<dbReference type="WBParaSite" id="Pan_g22519.t1">
    <property type="protein sequence ID" value="Pan_g22519.t1"/>
    <property type="gene ID" value="Pan_g22519"/>
</dbReference>
<dbReference type="AlphaFoldDB" id="A0A7E4ZWW2"/>
<dbReference type="PANTHER" id="PTHR43319">
    <property type="entry name" value="BETA-LACTAMASE-RELATED"/>
    <property type="match status" value="1"/>
</dbReference>
<keyword evidence="1" id="KW-1133">Transmembrane helix</keyword>
<evidence type="ECO:0000313" key="3">
    <source>
        <dbReference type="Proteomes" id="UP000492821"/>
    </source>
</evidence>
<sequence>MNAKRRPSAFMIMFSKNSHITSTFCFLIFVATLHIFAFIAMPIMYGRKEPIHGFVDPKFESVKKQFERNFMDGFERDGANVAIFYKNKPIVNLWAGNADSELEKPWTRHTRSLLFSTTKALSGLCIALLVDQGLLNYNDPVAKYWTEFGQNGKENTTVRQVLNHEAGLPYIDETISLEEAKGDAHEALRKIAAAKPAWVPGSASGYHPITYGWLIDGIVRGADPKGRSLKQFFNEEIAKPHGLDIDIGTEPDQLYRNAKYTVPTNMEYIRDIVHDPRLLGMVMMLYLQHPDAVIWKATKSPCPYLNPLASEFPFNNPEYQQLNLGSATGVSNAHDVAQLFSKVINNEILNASLVEELSRPSLNSWHIEKTVLYPIMKGHGFFYDPHPTKVDTFTFGHPGYGCQALYIDRETNLVIVYLSNGLKTATSFLCFPYYRLVTESYRVINQINQL</sequence>
<evidence type="ECO:0000256" key="1">
    <source>
        <dbReference type="SAM" id="Phobius"/>
    </source>
</evidence>
<proteinExistence type="predicted"/>
<organism evidence="3 4">
    <name type="scientific">Panagrellus redivivus</name>
    <name type="common">Microworm</name>
    <dbReference type="NCBI Taxonomy" id="6233"/>
    <lineage>
        <taxon>Eukaryota</taxon>
        <taxon>Metazoa</taxon>
        <taxon>Ecdysozoa</taxon>
        <taxon>Nematoda</taxon>
        <taxon>Chromadorea</taxon>
        <taxon>Rhabditida</taxon>
        <taxon>Tylenchina</taxon>
        <taxon>Panagrolaimomorpha</taxon>
        <taxon>Panagrolaimoidea</taxon>
        <taxon>Panagrolaimidae</taxon>
        <taxon>Panagrellus</taxon>
    </lineage>
</organism>
<dbReference type="PANTHER" id="PTHR43319:SF7">
    <property type="entry name" value="BETA-LACTAMASE-RELATED DOMAIN-CONTAINING PROTEIN"/>
    <property type="match status" value="1"/>
</dbReference>
<dbReference type="SUPFAM" id="SSF56601">
    <property type="entry name" value="beta-lactamase/transpeptidase-like"/>
    <property type="match status" value="1"/>
</dbReference>
<evidence type="ECO:0000259" key="2">
    <source>
        <dbReference type="Pfam" id="PF00144"/>
    </source>
</evidence>
<feature type="transmembrane region" description="Helical" evidence="1">
    <location>
        <begin position="20"/>
        <end position="45"/>
    </location>
</feature>
<dbReference type="Pfam" id="PF00144">
    <property type="entry name" value="Beta-lactamase"/>
    <property type="match status" value="1"/>
</dbReference>